<evidence type="ECO:0000256" key="1">
    <source>
        <dbReference type="ARBA" id="ARBA00000213"/>
    </source>
</evidence>
<sequence>MKNLVIVESPAKAKTINKYLGSEFEVKASMGHIRDLPSKGINVDIENGFQPTYDITPGKKKLVGQLRSAAKKSENVYLATDLDREGEAIAWHLAEVLGVSEEHTYRVVFNAITKNSIKQAFSDPSKLDMAKVNAQQARRILDRIVGYQISPLLWKKVAGGLSAGRVQSVAVKIVAEREKEIRAFNPEEYWLIPAVFTTDLDESAGQGAHKYAESWQKLNAGEKKPSRPELADWFEQHNAFKAELARVGGKKFGAKNQQQAEEIFQSLSGRDFTVSSVEKKESRSRPLPPFITSTLQQAASNRSGFGAKRTMRIAQSLYEGVDLGGLGTIGLITYMRTDSTYLSPEALSAGRKYIGEQLGADYLPEKPNFYASSKAAQEAHEAIRPTDPSITPQQARPHLSDEQFKLYDLIWRRFIASQMTPAKWFITSVKVSAKAEVGECEFRASGRMLAFEGFTKIWQNRSTEQQLPEMKEGQKLAPVDLKPEQHFTKPPARYTEASLVKALEKEGIGRPSTYASIISTIQDRKYVEQIDKKLRATDLGIVVTEKLEGFFPEIMDIAFTRQMEENLDGIEENSNDWVKVLEEFYGPFSSRLEQAQEQMKHAKAETTPSDYDCPKCGAKLEYRFGKNGKFLSCSKYPECKFACPCDSDGKPVKEEKSGHKCPNCGKDMVVKTGRYGKFLGCEDYPKCKTVMKIDKEGNVLPPAPPPEPTGIRCHKCKSGELVVRQSKRGPFLGCNKFPRCRNIISIKMLDKLKELQAEGVWPPDTIEEADEILGRKTSGTKKAAKKSTKKTTKKTTKKAAKKTTKKAAKKTAAKKKTSE</sequence>
<keyword evidence="5" id="KW-0862">Zinc</keyword>
<keyword evidence="3" id="KW-0479">Metal-binding</keyword>
<proteinExistence type="inferred from homology"/>
<dbReference type="Pfam" id="PF01131">
    <property type="entry name" value="Topoisom_bac"/>
    <property type="match status" value="1"/>
</dbReference>
<dbReference type="RefSeq" id="WP_118084492.1">
    <property type="nucleotide sequence ID" value="NZ_CP019633.1"/>
</dbReference>
<dbReference type="CDD" id="cd00186">
    <property type="entry name" value="TOP1Ac"/>
    <property type="match status" value="1"/>
</dbReference>
<dbReference type="InterPro" id="IPR006171">
    <property type="entry name" value="TOPRIM_dom"/>
</dbReference>
<dbReference type="InterPro" id="IPR028612">
    <property type="entry name" value="Topoisom_1_IA"/>
</dbReference>
<feature type="domain" description="Topo IA-type catalytic" evidence="13">
    <location>
        <begin position="128"/>
        <end position="592"/>
    </location>
</feature>
<evidence type="ECO:0000256" key="3">
    <source>
        <dbReference type="ARBA" id="ARBA00022723"/>
    </source>
</evidence>
<dbReference type="PROSITE" id="PS50880">
    <property type="entry name" value="TOPRIM"/>
    <property type="match status" value="1"/>
</dbReference>
<evidence type="ECO:0000259" key="13">
    <source>
        <dbReference type="PROSITE" id="PS52039"/>
    </source>
</evidence>
<dbReference type="AlphaFoldDB" id="A0A1Q2HM43"/>
<feature type="region of interest" description="Disordered" evidence="11">
    <location>
        <begin position="771"/>
        <end position="819"/>
    </location>
</feature>
<keyword evidence="9 10" id="KW-0413">Isomerase</keyword>
<keyword evidence="8 10" id="KW-0238">DNA-binding</keyword>
<feature type="site" description="Interaction with DNA" evidence="10">
    <location>
        <position position="154"/>
    </location>
</feature>
<keyword evidence="4" id="KW-0863">Zinc-finger</keyword>
<feature type="region of interest" description="Interaction with DNA" evidence="10">
    <location>
        <begin position="162"/>
        <end position="167"/>
    </location>
</feature>
<dbReference type="Gene3D" id="3.30.65.10">
    <property type="entry name" value="Bacterial Topoisomerase I, domain 1"/>
    <property type="match status" value="3"/>
</dbReference>
<dbReference type="CDD" id="cd03363">
    <property type="entry name" value="TOPRIM_TopoIA_TopoI"/>
    <property type="match status" value="1"/>
</dbReference>
<dbReference type="InterPro" id="IPR023405">
    <property type="entry name" value="Topo_IA_core_domain"/>
</dbReference>
<keyword evidence="6" id="KW-0460">Magnesium</keyword>
<dbReference type="Gene3D" id="1.10.460.10">
    <property type="entry name" value="Topoisomerase I, domain 2"/>
    <property type="match status" value="1"/>
</dbReference>
<dbReference type="InterPro" id="IPR003602">
    <property type="entry name" value="Topo_IA_DNA-bd_dom"/>
</dbReference>
<evidence type="ECO:0000256" key="8">
    <source>
        <dbReference type="ARBA" id="ARBA00023125"/>
    </source>
</evidence>
<dbReference type="InterPro" id="IPR013498">
    <property type="entry name" value="Topo_IA_Znf"/>
</dbReference>
<dbReference type="InterPro" id="IPR023406">
    <property type="entry name" value="Topo_IA_AS"/>
</dbReference>
<protein>
    <recommendedName>
        <fullName evidence="10">DNA topoisomerase 1</fullName>
        <ecNumber evidence="10">5.6.2.1</ecNumber>
    </recommendedName>
    <alternativeName>
        <fullName evidence="10">DNA topoisomerase I</fullName>
    </alternativeName>
</protein>
<comment type="similarity">
    <text evidence="2 10">Belongs to the type IA topoisomerase family.</text>
</comment>
<organism evidence="14 15">
    <name type="scientific">Sedimentisphaera cyanobacteriorum</name>
    <dbReference type="NCBI Taxonomy" id="1940790"/>
    <lineage>
        <taxon>Bacteria</taxon>
        <taxon>Pseudomonadati</taxon>
        <taxon>Planctomycetota</taxon>
        <taxon>Phycisphaerae</taxon>
        <taxon>Sedimentisphaerales</taxon>
        <taxon>Sedimentisphaeraceae</taxon>
        <taxon>Sedimentisphaera</taxon>
    </lineage>
</organism>
<feature type="site" description="Interaction with DNA" evidence="10">
    <location>
        <position position="139"/>
    </location>
</feature>
<dbReference type="Pfam" id="PF01751">
    <property type="entry name" value="Toprim"/>
    <property type="match status" value="1"/>
</dbReference>
<feature type="domain" description="Toprim" evidence="12">
    <location>
        <begin position="2"/>
        <end position="112"/>
    </location>
</feature>
<dbReference type="Gene3D" id="3.40.50.140">
    <property type="match status" value="1"/>
</dbReference>
<feature type="site" description="Interaction with DNA" evidence="10">
    <location>
        <position position="142"/>
    </location>
</feature>
<dbReference type="Gene3D" id="2.70.20.10">
    <property type="entry name" value="Topoisomerase I, domain 3"/>
    <property type="match status" value="1"/>
</dbReference>
<evidence type="ECO:0000256" key="11">
    <source>
        <dbReference type="SAM" id="MobiDB-lite"/>
    </source>
</evidence>
<dbReference type="SUPFAM" id="SSF56712">
    <property type="entry name" value="Prokaryotic type I DNA topoisomerase"/>
    <property type="match status" value="1"/>
</dbReference>
<dbReference type="PRINTS" id="PR00417">
    <property type="entry name" value="PRTPISMRASEI"/>
</dbReference>
<evidence type="ECO:0000313" key="15">
    <source>
        <dbReference type="Proteomes" id="UP000188273"/>
    </source>
</evidence>
<feature type="site" description="Interaction with DNA" evidence="10">
    <location>
        <position position="147"/>
    </location>
</feature>
<dbReference type="EC" id="5.6.2.1" evidence="10"/>
<dbReference type="InterPro" id="IPR003601">
    <property type="entry name" value="Topo_IA_2"/>
</dbReference>
<feature type="site" description="Interaction with DNA" evidence="10">
    <location>
        <position position="336"/>
    </location>
</feature>
<dbReference type="GO" id="GO:0003677">
    <property type="term" value="F:DNA binding"/>
    <property type="evidence" value="ECO:0007669"/>
    <property type="project" value="UniProtKB-KW"/>
</dbReference>
<dbReference type="Proteomes" id="UP000188273">
    <property type="component" value="Chromosome"/>
</dbReference>
<evidence type="ECO:0000256" key="7">
    <source>
        <dbReference type="ARBA" id="ARBA00023029"/>
    </source>
</evidence>
<dbReference type="GO" id="GO:0005694">
    <property type="term" value="C:chromosome"/>
    <property type="evidence" value="ECO:0007669"/>
    <property type="project" value="InterPro"/>
</dbReference>
<comment type="function">
    <text evidence="10">Releases the supercoiling and torsional tension of DNA, which is introduced during the DNA replication and transcription, by transiently cleaving and rejoining one strand of the DNA duplex. Introduces a single-strand break via transesterification at a target site in duplex DNA. The scissile phosphodiester is attacked by the catalytic tyrosine of the enzyme, resulting in the formation of a DNA-(5'-phosphotyrosyl)-enzyme intermediate and the expulsion of a 3'-OH DNA strand. The free DNA strand then undergoes passage around the unbroken strand, thus removing DNA supercoils. Finally, in the religation step, the DNA 3'-OH attacks the covalent intermediate to expel the active-site tyrosine and restore the DNA phosphodiester backbone.</text>
</comment>
<dbReference type="KEGG" id="pbu:L21SP3_00052"/>
<dbReference type="HAMAP" id="MF_00952">
    <property type="entry name" value="Topoisom_1_prok"/>
    <property type="match status" value="1"/>
</dbReference>
<evidence type="ECO:0000256" key="4">
    <source>
        <dbReference type="ARBA" id="ARBA00022771"/>
    </source>
</evidence>
<dbReference type="SMART" id="SM00493">
    <property type="entry name" value="TOPRIM"/>
    <property type="match status" value="1"/>
</dbReference>
<gene>
    <name evidence="10 14" type="primary">topA</name>
    <name evidence="14" type="ORF">L21SP3_00052</name>
</gene>
<dbReference type="GO" id="GO:0003917">
    <property type="term" value="F:DNA topoisomerase type I (single strand cut, ATP-independent) activity"/>
    <property type="evidence" value="ECO:0007669"/>
    <property type="project" value="UniProtKB-UniRule"/>
</dbReference>
<feature type="active site" description="O-(5'-phospho-DNA)-tyrosine intermediate" evidence="10">
    <location>
        <position position="334"/>
    </location>
</feature>
<dbReference type="InterPro" id="IPR013497">
    <property type="entry name" value="Topo_IA_cen"/>
</dbReference>
<accession>A0A1Q2HM43</accession>
<keyword evidence="15" id="KW-1185">Reference proteome</keyword>
<evidence type="ECO:0000256" key="10">
    <source>
        <dbReference type="HAMAP-Rule" id="MF_00952"/>
    </source>
</evidence>
<dbReference type="Gene3D" id="1.10.290.10">
    <property type="entry name" value="Topoisomerase I, domain 4"/>
    <property type="match status" value="1"/>
</dbReference>
<dbReference type="STRING" id="1940790.L21SP3_00052"/>
<dbReference type="InterPro" id="IPR013826">
    <property type="entry name" value="Topo_IA_cen_sub3"/>
</dbReference>
<dbReference type="PROSITE" id="PS00396">
    <property type="entry name" value="TOPO_IA_1"/>
    <property type="match status" value="1"/>
</dbReference>
<dbReference type="InterPro" id="IPR013824">
    <property type="entry name" value="Topo_IA_cen_sub1"/>
</dbReference>
<dbReference type="InterPro" id="IPR034149">
    <property type="entry name" value="TOPRIM_TopoI"/>
</dbReference>
<dbReference type="SMART" id="SM00437">
    <property type="entry name" value="TOP1Ac"/>
    <property type="match status" value="1"/>
</dbReference>
<dbReference type="PANTHER" id="PTHR42785">
    <property type="entry name" value="DNA TOPOISOMERASE, TYPE IA, CORE"/>
    <property type="match status" value="1"/>
</dbReference>
<feature type="site" description="Interaction with DNA" evidence="10">
    <location>
        <position position="524"/>
    </location>
</feature>
<feature type="site" description="Interaction with DNA" evidence="10">
    <location>
        <position position="32"/>
    </location>
</feature>
<dbReference type="Pfam" id="PF01396">
    <property type="entry name" value="Zn_ribbon_Top1"/>
    <property type="match status" value="3"/>
</dbReference>
<dbReference type="SUPFAM" id="SSF57783">
    <property type="entry name" value="Zinc beta-ribbon"/>
    <property type="match status" value="3"/>
</dbReference>
<name>A0A1Q2HM43_9BACT</name>
<dbReference type="PROSITE" id="PS52039">
    <property type="entry name" value="TOPO_IA_2"/>
    <property type="match status" value="1"/>
</dbReference>
<dbReference type="PANTHER" id="PTHR42785:SF1">
    <property type="entry name" value="DNA TOPOISOMERASE"/>
    <property type="match status" value="1"/>
</dbReference>
<evidence type="ECO:0000256" key="5">
    <source>
        <dbReference type="ARBA" id="ARBA00022833"/>
    </source>
</evidence>
<feature type="site" description="Interaction with DNA" evidence="10">
    <location>
        <position position="138"/>
    </location>
</feature>
<evidence type="ECO:0000256" key="6">
    <source>
        <dbReference type="ARBA" id="ARBA00022842"/>
    </source>
</evidence>
<comment type="catalytic activity">
    <reaction evidence="1 10">
        <text>ATP-independent breakage of single-stranded DNA, followed by passage and rejoining.</text>
        <dbReference type="EC" id="5.6.2.1"/>
    </reaction>
</comment>
<dbReference type="NCBIfam" id="TIGR01051">
    <property type="entry name" value="topA_bact"/>
    <property type="match status" value="1"/>
</dbReference>
<keyword evidence="7 10" id="KW-0799">Topoisomerase</keyword>
<dbReference type="InterPro" id="IPR000380">
    <property type="entry name" value="Topo_IA"/>
</dbReference>
<dbReference type="SMART" id="SM00436">
    <property type="entry name" value="TOP1Bc"/>
    <property type="match status" value="1"/>
</dbReference>
<reference evidence="15" key="1">
    <citation type="submission" date="2017-02" db="EMBL/GenBank/DDBJ databases">
        <title>Comparative genomics and description of representatives of a novel lineage of planctomycetes thriving in anoxic sediments.</title>
        <authorList>
            <person name="Spring S."/>
            <person name="Bunk B."/>
            <person name="Sproer C."/>
            <person name="Klenk H.-P."/>
        </authorList>
    </citation>
    <scope>NUCLEOTIDE SEQUENCE [LARGE SCALE GENOMIC DNA]</scope>
    <source>
        <strain evidence="15">L21-RPul-D3</strain>
    </source>
</reference>
<dbReference type="InterPro" id="IPR013825">
    <property type="entry name" value="Topo_IA_cen_sub2"/>
</dbReference>
<evidence type="ECO:0000256" key="2">
    <source>
        <dbReference type="ARBA" id="ARBA00009446"/>
    </source>
</evidence>
<feature type="compositionally biased region" description="Basic residues" evidence="11">
    <location>
        <begin position="778"/>
        <end position="819"/>
    </location>
</feature>
<evidence type="ECO:0000256" key="9">
    <source>
        <dbReference type="ARBA" id="ARBA00023235"/>
    </source>
</evidence>
<dbReference type="OrthoDB" id="9804262at2"/>
<dbReference type="GO" id="GO:0006265">
    <property type="term" value="P:DNA topological change"/>
    <property type="evidence" value="ECO:0007669"/>
    <property type="project" value="UniProtKB-UniRule"/>
</dbReference>
<dbReference type="EMBL" id="CP019633">
    <property type="protein sequence ID" value="AQQ08276.1"/>
    <property type="molecule type" value="Genomic_DNA"/>
</dbReference>
<dbReference type="InterPro" id="IPR005733">
    <property type="entry name" value="TopoI_bac-type"/>
</dbReference>
<comment type="subunit">
    <text evidence="10">Monomer.</text>
</comment>
<evidence type="ECO:0000259" key="12">
    <source>
        <dbReference type="PROSITE" id="PS50880"/>
    </source>
</evidence>
<dbReference type="GO" id="GO:0008270">
    <property type="term" value="F:zinc ion binding"/>
    <property type="evidence" value="ECO:0007669"/>
    <property type="project" value="UniProtKB-KW"/>
</dbReference>
<evidence type="ECO:0000313" key="14">
    <source>
        <dbReference type="EMBL" id="AQQ08276.1"/>
    </source>
</evidence>